<dbReference type="SUPFAM" id="SSF51735">
    <property type="entry name" value="NAD(P)-binding Rossmann-fold domains"/>
    <property type="match status" value="1"/>
</dbReference>
<gene>
    <name evidence="3" type="ORF">WR25_18280</name>
</gene>
<dbReference type="PANTHER" id="PTHR43544">
    <property type="entry name" value="SHORT-CHAIN DEHYDROGENASE/REDUCTASE"/>
    <property type="match status" value="1"/>
</dbReference>
<evidence type="ECO:0008006" key="5">
    <source>
        <dbReference type="Google" id="ProtNLM"/>
    </source>
</evidence>
<dbReference type="Proteomes" id="UP000218231">
    <property type="component" value="Unassembled WGS sequence"/>
</dbReference>
<comment type="caution">
    <text evidence="3">The sequence shown here is derived from an EMBL/GenBank/DDBJ whole genome shotgun (WGS) entry which is preliminary data.</text>
</comment>
<evidence type="ECO:0000313" key="3">
    <source>
        <dbReference type="EMBL" id="PAV84455.1"/>
    </source>
</evidence>
<accession>A0A2A2LEB7</accession>
<keyword evidence="2" id="KW-0560">Oxidoreductase</keyword>
<dbReference type="GO" id="GO:0016491">
    <property type="term" value="F:oxidoreductase activity"/>
    <property type="evidence" value="ECO:0007669"/>
    <property type="project" value="UniProtKB-KW"/>
</dbReference>
<sequence>MHAQSQNPASFKRDIPFLFLHPGRANRGIGLALVKEFLKHKDVGIVIAAARHPTKATALKVISDPRLHIVELDVNSDESIKNSYKEVEKIVGNHGLNVLINNAGILLSYSTKPDGKISRDTLIRAFNTNVFGTVITTQVQ</sequence>
<dbReference type="Gene3D" id="3.40.50.720">
    <property type="entry name" value="NAD(P)-binding Rossmann-like Domain"/>
    <property type="match status" value="1"/>
</dbReference>
<dbReference type="InterPro" id="IPR002347">
    <property type="entry name" value="SDR_fam"/>
</dbReference>
<dbReference type="InterPro" id="IPR036291">
    <property type="entry name" value="NAD(P)-bd_dom_sf"/>
</dbReference>
<dbReference type="PANTHER" id="PTHR43544:SF7">
    <property type="entry name" value="NADB-LER2"/>
    <property type="match status" value="1"/>
</dbReference>
<dbReference type="AlphaFoldDB" id="A0A2A2LEB7"/>
<dbReference type="EMBL" id="LIAE01006846">
    <property type="protein sequence ID" value="PAV84455.1"/>
    <property type="molecule type" value="Genomic_DNA"/>
</dbReference>
<keyword evidence="4" id="KW-1185">Reference proteome</keyword>
<protein>
    <recommendedName>
        <fullName evidence="5">Ketoreductase (KR) domain-containing protein</fullName>
    </recommendedName>
</protein>
<dbReference type="GO" id="GO:0005737">
    <property type="term" value="C:cytoplasm"/>
    <property type="evidence" value="ECO:0007669"/>
    <property type="project" value="TreeGrafter"/>
</dbReference>
<evidence type="ECO:0000256" key="2">
    <source>
        <dbReference type="ARBA" id="ARBA00023002"/>
    </source>
</evidence>
<dbReference type="OrthoDB" id="7289984at2759"/>
<proteinExistence type="predicted"/>
<keyword evidence="1" id="KW-0521">NADP</keyword>
<evidence type="ECO:0000256" key="1">
    <source>
        <dbReference type="ARBA" id="ARBA00022857"/>
    </source>
</evidence>
<evidence type="ECO:0000313" key="4">
    <source>
        <dbReference type="Proteomes" id="UP000218231"/>
    </source>
</evidence>
<name>A0A2A2LEB7_9BILA</name>
<dbReference type="InterPro" id="IPR051468">
    <property type="entry name" value="Fungal_SecMetab_SDRs"/>
</dbReference>
<reference evidence="3 4" key="1">
    <citation type="journal article" date="2017" name="Curr. Biol.">
        <title>Genome architecture and evolution of a unichromosomal asexual nematode.</title>
        <authorList>
            <person name="Fradin H."/>
            <person name="Zegar C."/>
            <person name="Gutwein M."/>
            <person name="Lucas J."/>
            <person name="Kovtun M."/>
            <person name="Corcoran D."/>
            <person name="Baugh L.R."/>
            <person name="Kiontke K."/>
            <person name="Gunsalus K."/>
            <person name="Fitch D.H."/>
            <person name="Piano F."/>
        </authorList>
    </citation>
    <scope>NUCLEOTIDE SEQUENCE [LARGE SCALE GENOMIC DNA]</scope>
    <source>
        <strain evidence="3">PF1309</strain>
    </source>
</reference>
<organism evidence="3 4">
    <name type="scientific">Diploscapter pachys</name>
    <dbReference type="NCBI Taxonomy" id="2018661"/>
    <lineage>
        <taxon>Eukaryota</taxon>
        <taxon>Metazoa</taxon>
        <taxon>Ecdysozoa</taxon>
        <taxon>Nematoda</taxon>
        <taxon>Chromadorea</taxon>
        <taxon>Rhabditida</taxon>
        <taxon>Rhabditina</taxon>
        <taxon>Rhabditomorpha</taxon>
        <taxon>Rhabditoidea</taxon>
        <taxon>Rhabditidae</taxon>
        <taxon>Diploscapter</taxon>
    </lineage>
</organism>
<dbReference type="Pfam" id="PF00106">
    <property type="entry name" value="adh_short"/>
    <property type="match status" value="1"/>
</dbReference>